<feature type="chain" id="PRO_5020595849" evidence="1">
    <location>
        <begin position="24"/>
        <end position="124"/>
    </location>
</feature>
<reference evidence="2 3" key="1">
    <citation type="submission" date="2019-03" db="EMBL/GenBank/DDBJ databases">
        <title>Genomic Encyclopedia of Type Strains, Phase IV (KMG-IV): sequencing the most valuable type-strain genomes for metagenomic binning, comparative biology and taxonomic classification.</title>
        <authorList>
            <person name="Goeker M."/>
        </authorList>
    </citation>
    <scope>NUCLEOTIDE SEQUENCE [LARGE SCALE GENOMIC DNA]</scope>
    <source>
        <strain evidence="2 3">DSM 19580</strain>
    </source>
</reference>
<dbReference type="AlphaFoldDB" id="A0A4R3Z374"/>
<evidence type="ECO:0000313" key="2">
    <source>
        <dbReference type="EMBL" id="TCV98303.1"/>
    </source>
</evidence>
<proteinExistence type="predicted"/>
<evidence type="ECO:0000313" key="3">
    <source>
        <dbReference type="Proteomes" id="UP000295719"/>
    </source>
</evidence>
<name>A0A4R3Z374_9GAMM</name>
<feature type="signal peptide" evidence="1">
    <location>
        <begin position="1"/>
        <end position="23"/>
    </location>
</feature>
<protein>
    <submittedName>
        <fullName evidence="2">Uncharacterized protein</fullName>
    </submittedName>
</protein>
<keyword evidence="3" id="KW-1185">Reference proteome</keyword>
<dbReference type="RefSeq" id="WP_131865047.1">
    <property type="nucleotide sequence ID" value="NZ_SMCR01000003.1"/>
</dbReference>
<dbReference type="EMBL" id="SMCR01000003">
    <property type="protein sequence ID" value="TCV98303.1"/>
    <property type="molecule type" value="Genomic_DNA"/>
</dbReference>
<keyword evidence="1" id="KW-0732">Signal</keyword>
<gene>
    <name evidence="2" type="ORF">EDC52_103395</name>
</gene>
<evidence type="ECO:0000256" key="1">
    <source>
        <dbReference type="SAM" id="SignalP"/>
    </source>
</evidence>
<comment type="caution">
    <text evidence="2">The sequence shown here is derived from an EMBL/GenBank/DDBJ whole genome shotgun (WGS) entry which is preliminary data.</text>
</comment>
<sequence length="124" mass="13647">MFLTPLLSAVAVMLMTLSLQAMANSHVGTAIGRFQAADIPPRLDAESCSGKMYDNARIEWVNPVFRPGLALFAIRSSLTGVDAFTVPLSAPDYRILLAQVAKQNQKIDFCLSSVLTLESYRFRH</sequence>
<accession>A0A4R3Z374</accession>
<organism evidence="2 3">
    <name type="scientific">Biostraticola tofi</name>
    <dbReference type="NCBI Taxonomy" id="466109"/>
    <lineage>
        <taxon>Bacteria</taxon>
        <taxon>Pseudomonadati</taxon>
        <taxon>Pseudomonadota</taxon>
        <taxon>Gammaproteobacteria</taxon>
        <taxon>Enterobacterales</taxon>
        <taxon>Bruguierivoracaceae</taxon>
        <taxon>Biostraticola</taxon>
    </lineage>
</organism>
<dbReference type="Proteomes" id="UP000295719">
    <property type="component" value="Unassembled WGS sequence"/>
</dbReference>